<feature type="region of interest" description="Disordered" evidence="1">
    <location>
        <begin position="15"/>
        <end position="84"/>
    </location>
</feature>
<feature type="region of interest" description="Disordered" evidence="1">
    <location>
        <begin position="185"/>
        <end position="208"/>
    </location>
</feature>
<keyword evidence="3" id="KW-1185">Reference proteome</keyword>
<organism evidence="2 3">
    <name type="scientific">Arachis hypogaea</name>
    <name type="common">Peanut</name>
    <dbReference type="NCBI Taxonomy" id="3818"/>
    <lineage>
        <taxon>Eukaryota</taxon>
        <taxon>Viridiplantae</taxon>
        <taxon>Streptophyta</taxon>
        <taxon>Embryophyta</taxon>
        <taxon>Tracheophyta</taxon>
        <taxon>Spermatophyta</taxon>
        <taxon>Magnoliopsida</taxon>
        <taxon>eudicotyledons</taxon>
        <taxon>Gunneridae</taxon>
        <taxon>Pentapetalae</taxon>
        <taxon>rosids</taxon>
        <taxon>fabids</taxon>
        <taxon>Fabales</taxon>
        <taxon>Fabaceae</taxon>
        <taxon>Papilionoideae</taxon>
        <taxon>50 kb inversion clade</taxon>
        <taxon>dalbergioids sensu lato</taxon>
        <taxon>Dalbergieae</taxon>
        <taxon>Pterocarpus clade</taxon>
        <taxon>Arachis</taxon>
    </lineage>
</organism>
<evidence type="ECO:0000256" key="1">
    <source>
        <dbReference type="SAM" id="MobiDB-lite"/>
    </source>
</evidence>
<dbReference type="Proteomes" id="UP000289738">
    <property type="component" value="Chromosome B02"/>
</dbReference>
<proteinExistence type="predicted"/>
<feature type="compositionally biased region" description="Basic and acidic residues" evidence="1">
    <location>
        <begin position="15"/>
        <end position="33"/>
    </location>
</feature>
<reference evidence="2 3" key="1">
    <citation type="submission" date="2019-01" db="EMBL/GenBank/DDBJ databases">
        <title>Sequencing of cultivated peanut Arachis hypogaea provides insights into genome evolution and oil improvement.</title>
        <authorList>
            <person name="Chen X."/>
        </authorList>
    </citation>
    <scope>NUCLEOTIDE SEQUENCE [LARGE SCALE GENOMIC DNA]</scope>
    <source>
        <strain evidence="3">cv. Fuhuasheng</strain>
        <tissue evidence="2">Leaves</tissue>
    </source>
</reference>
<name>A0A445ACF3_ARAHY</name>
<accession>A0A445ACF3</accession>
<sequence length="208" mass="23208">MSKILDRVVSVEYALRDDGDRGDNYDSPRRGGYDRSPSPAYRRRPSPDYGHPRSPVYDRYNGPDRRRSPDYGRQRSPDYGRYRRGRLDPIRISDVFIRIRSENCGYGSDPHTNRIGLQILYAVVLGGDHGRTVVTSNGDRTAEAVGGDAAELCSESPTTTAAKFYTAAATVERLRRQQRRFAAATFNGGEGESGFEGKGKRARISNLP</sequence>
<evidence type="ECO:0000313" key="3">
    <source>
        <dbReference type="Proteomes" id="UP000289738"/>
    </source>
</evidence>
<protein>
    <submittedName>
        <fullName evidence="2">Uncharacterized protein</fullName>
    </submittedName>
</protein>
<dbReference type="EMBL" id="SDMP01000012">
    <property type="protein sequence ID" value="RYR24116.1"/>
    <property type="molecule type" value="Genomic_DNA"/>
</dbReference>
<comment type="caution">
    <text evidence="2">The sequence shown here is derived from an EMBL/GenBank/DDBJ whole genome shotgun (WGS) entry which is preliminary data.</text>
</comment>
<feature type="compositionally biased region" description="Basic and acidic residues" evidence="1">
    <location>
        <begin position="61"/>
        <end position="84"/>
    </location>
</feature>
<dbReference type="AlphaFoldDB" id="A0A445ACF3"/>
<evidence type="ECO:0000313" key="2">
    <source>
        <dbReference type="EMBL" id="RYR24116.1"/>
    </source>
</evidence>
<gene>
    <name evidence="2" type="ORF">Ahy_B02g057609</name>
</gene>